<organism evidence="1">
    <name type="scientific">Rhizophora mucronata</name>
    <name type="common">Asiatic mangrove</name>
    <dbReference type="NCBI Taxonomy" id="61149"/>
    <lineage>
        <taxon>Eukaryota</taxon>
        <taxon>Viridiplantae</taxon>
        <taxon>Streptophyta</taxon>
        <taxon>Embryophyta</taxon>
        <taxon>Tracheophyta</taxon>
        <taxon>Spermatophyta</taxon>
        <taxon>Magnoliopsida</taxon>
        <taxon>eudicotyledons</taxon>
        <taxon>Gunneridae</taxon>
        <taxon>Pentapetalae</taxon>
        <taxon>rosids</taxon>
        <taxon>fabids</taxon>
        <taxon>Malpighiales</taxon>
        <taxon>Rhizophoraceae</taxon>
        <taxon>Rhizophora</taxon>
    </lineage>
</organism>
<dbReference type="EMBL" id="GGEC01054735">
    <property type="protein sequence ID" value="MBX35219.1"/>
    <property type="molecule type" value="Transcribed_RNA"/>
</dbReference>
<evidence type="ECO:0000313" key="1">
    <source>
        <dbReference type="EMBL" id="MBX35219.1"/>
    </source>
</evidence>
<protein>
    <submittedName>
        <fullName evidence="1">Uncharacterized protein</fullName>
    </submittedName>
</protein>
<name>A0A2P2MYE5_RHIMU</name>
<dbReference type="AlphaFoldDB" id="A0A2P2MYE5"/>
<proteinExistence type="predicted"/>
<accession>A0A2P2MYE5</accession>
<sequence length="49" mass="5668">MHRSASKLLCMQMRVSCSLLYTFFQPKTIALVTYYFIRDIGNHIISGDP</sequence>
<reference evidence="1" key="1">
    <citation type="submission" date="2018-02" db="EMBL/GenBank/DDBJ databases">
        <title>Rhizophora mucronata_Transcriptome.</title>
        <authorList>
            <person name="Meera S.P."/>
            <person name="Sreeshan A."/>
            <person name="Augustine A."/>
        </authorList>
    </citation>
    <scope>NUCLEOTIDE SEQUENCE</scope>
    <source>
        <tissue evidence="1">Leaf</tissue>
    </source>
</reference>